<evidence type="ECO:0000313" key="2">
    <source>
        <dbReference type="EnsemblPlants" id="OBART04G03620.1"/>
    </source>
</evidence>
<feature type="compositionally biased region" description="Basic and acidic residues" evidence="1">
    <location>
        <begin position="102"/>
        <end position="112"/>
    </location>
</feature>
<dbReference type="EnsemblPlants" id="OBART04G03620.1">
    <property type="protein sequence ID" value="OBART04G03620.1"/>
    <property type="gene ID" value="OBART04G03620"/>
</dbReference>
<reference evidence="2" key="2">
    <citation type="submission" date="2015-03" db="UniProtKB">
        <authorList>
            <consortium name="EnsemblPlants"/>
        </authorList>
    </citation>
    <scope>IDENTIFICATION</scope>
</reference>
<proteinExistence type="predicted"/>
<dbReference type="HOGENOM" id="CLU_2149695_0_0_1"/>
<reference evidence="2" key="1">
    <citation type="journal article" date="2009" name="Rice">
        <title>De Novo Next Generation Sequencing of Plant Genomes.</title>
        <authorList>
            <person name="Rounsley S."/>
            <person name="Marri P.R."/>
            <person name="Yu Y."/>
            <person name="He R."/>
            <person name="Sisneros N."/>
            <person name="Goicoechea J.L."/>
            <person name="Lee S.J."/>
            <person name="Angelova A."/>
            <person name="Kudrna D."/>
            <person name="Luo M."/>
            <person name="Affourtit J."/>
            <person name="Desany B."/>
            <person name="Knight J."/>
            <person name="Niazi F."/>
            <person name="Egholm M."/>
            <person name="Wing R.A."/>
        </authorList>
    </citation>
    <scope>NUCLEOTIDE SEQUENCE [LARGE SCALE GENOMIC DNA]</scope>
    <source>
        <strain evidence="2">cv. IRGC 105608</strain>
    </source>
</reference>
<feature type="region of interest" description="Disordered" evidence="1">
    <location>
        <begin position="84"/>
        <end position="112"/>
    </location>
</feature>
<dbReference type="Gramene" id="OBART04G03620.1">
    <property type="protein sequence ID" value="OBART04G03620.1"/>
    <property type="gene ID" value="OBART04G03620"/>
</dbReference>
<protein>
    <submittedName>
        <fullName evidence="2">Uncharacterized protein</fullName>
    </submittedName>
</protein>
<evidence type="ECO:0000256" key="1">
    <source>
        <dbReference type="SAM" id="MobiDB-lite"/>
    </source>
</evidence>
<keyword evidence="3" id="KW-1185">Reference proteome</keyword>
<name>A0A0D3FSV3_9ORYZ</name>
<evidence type="ECO:0000313" key="3">
    <source>
        <dbReference type="Proteomes" id="UP000026960"/>
    </source>
</evidence>
<dbReference type="PaxDb" id="65489-OBART04G03620.1"/>
<accession>A0A0D3FSV3</accession>
<dbReference type="Proteomes" id="UP000026960">
    <property type="component" value="Chromosome 4"/>
</dbReference>
<organism evidence="2">
    <name type="scientific">Oryza barthii</name>
    <dbReference type="NCBI Taxonomy" id="65489"/>
    <lineage>
        <taxon>Eukaryota</taxon>
        <taxon>Viridiplantae</taxon>
        <taxon>Streptophyta</taxon>
        <taxon>Embryophyta</taxon>
        <taxon>Tracheophyta</taxon>
        <taxon>Spermatophyta</taxon>
        <taxon>Magnoliopsida</taxon>
        <taxon>Liliopsida</taxon>
        <taxon>Poales</taxon>
        <taxon>Poaceae</taxon>
        <taxon>BOP clade</taxon>
        <taxon>Oryzoideae</taxon>
        <taxon>Oryzeae</taxon>
        <taxon>Oryzinae</taxon>
        <taxon>Oryza</taxon>
    </lineage>
</organism>
<dbReference type="AlphaFoldDB" id="A0A0D3FSV3"/>
<sequence>MMPSRRPTGHRRRHLSFVSDSPLHAIASDLILPRFLQPISGNADLATGALERGHTVVNAQPRVRAAVPVASRRIRLSYCATSFASPCSPKRPKNPSEPCSEEGDRPPSSRPP</sequence>